<sequence>MASGCDPLDYQYNNKYGFHRTPPTDSNGESQSITHDNISRPSRSSAQEQSLPPSGGQLAPILYNSDNISDCIRRTSGSMTDNIRSSTMSTQISGQGYRSENFQVRWY</sequence>
<evidence type="ECO:0000313" key="2">
    <source>
        <dbReference type="EMBL" id="OQD70270.1"/>
    </source>
</evidence>
<keyword evidence="3" id="KW-1185">Reference proteome</keyword>
<dbReference type="AlphaFoldDB" id="A0A1V6P015"/>
<gene>
    <name evidence="2" type="ORF">PENDEC_c025G01063</name>
</gene>
<dbReference type="Proteomes" id="UP000191522">
    <property type="component" value="Unassembled WGS sequence"/>
</dbReference>
<protein>
    <submittedName>
        <fullName evidence="2">Uncharacterized protein</fullName>
    </submittedName>
</protein>
<evidence type="ECO:0000313" key="3">
    <source>
        <dbReference type="Proteomes" id="UP000191522"/>
    </source>
</evidence>
<feature type="compositionally biased region" description="Polar residues" evidence="1">
    <location>
        <begin position="23"/>
        <end position="52"/>
    </location>
</feature>
<dbReference type="EMBL" id="MDYL01000025">
    <property type="protein sequence ID" value="OQD70270.1"/>
    <property type="molecule type" value="Genomic_DNA"/>
</dbReference>
<accession>A0A1V6P015</accession>
<dbReference type="OrthoDB" id="5376804at2759"/>
<organism evidence="2 3">
    <name type="scientific">Penicillium decumbens</name>
    <dbReference type="NCBI Taxonomy" id="69771"/>
    <lineage>
        <taxon>Eukaryota</taxon>
        <taxon>Fungi</taxon>
        <taxon>Dikarya</taxon>
        <taxon>Ascomycota</taxon>
        <taxon>Pezizomycotina</taxon>
        <taxon>Eurotiomycetes</taxon>
        <taxon>Eurotiomycetidae</taxon>
        <taxon>Eurotiales</taxon>
        <taxon>Aspergillaceae</taxon>
        <taxon>Penicillium</taxon>
    </lineage>
</organism>
<feature type="region of interest" description="Disordered" evidence="1">
    <location>
        <begin position="1"/>
        <end position="62"/>
    </location>
</feature>
<comment type="caution">
    <text evidence="2">The sequence shown here is derived from an EMBL/GenBank/DDBJ whole genome shotgun (WGS) entry which is preliminary data.</text>
</comment>
<evidence type="ECO:0000256" key="1">
    <source>
        <dbReference type="SAM" id="MobiDB-lite"/>
    </source>
</evidence>
<name>A0A1V6P015_PENDC</name>
<proteinExistence type="predicted"/>
<reference evidence="3" key="1">
    <citation type="journal article" date="2017" name="Nat. Microbiol.">
        <title>Global analysis of biosynthetic gene clusters reveals vast potential of secondary metabolite production in Penicillium species.</title>
        <authorList>
            <person name="Nielsen J.C."/>
            <person name="Grijseels S."/>
            <person name="Prigent S."/>
            <person name="Ji B."/>
            <person name="Dainat J."/>
            <person name="Nielsen K.F."/>
            <person name="Frisvad J.C."/>
            <person name="Workman M."/>
            <person name="Nielsen J."/>
        </authorList>
    </citation>
    <scope>NUCLEOTIDE SEQUENCE [LARGE SCALE GENOMIC DNA]</scope>
    <source>
        <strain evidence="3">IBT 11843</strain>
    </source>
</reference>